<feature type="transmembrane region" description="Helical" evidence="1">
    <location>
        <begin position="35"/>
        <end position="54"/>
    </location>
</feature>
<accession>A0A6P2CU15</accession>
<feature type="transmembrane region" description="Helical" evidence="1">
    <location>
        <begin position="61"/>
        <end position="78"/>
    </location>
</feature>
<dbReference type="Proteomes" id="UP000464178">
    <property type="component" value="Chromosome"/>
</dbReference>
<evidence type="ECO:0000313" key="2">
    <source>
        <dbReference type="EMBL" id="VTR91876.1"/>
    </source>
</evidence>
<dbReference type="AlphaFoldDB" id="A0A6P2CU15"/>
<dbReference type="PROSITE" id="PS51257">
    <property type="entry name" value="PROKAR_LIPOPROTEIN"/>
    <property type="match status" value="1"/>
</dbReference>
<keyword evidence="1" id="KW-0812">Transmembrane</keyword>
<dbReference type="RefSeq" id="WP_162666815.1">
    <property type="nucleotide sequence ID" value="NZ_LR593886.1"/>
</dbReference>
<reference evidence="2 3" key="1">
    <citation type="submission" date="2019-05" db="EMBL/GenBank/DDBJ databases">
        <authorList>
            <consortium name="Science for Life Laboratories"/>
        </authorList>
    </citation>
    <scope>NUCLEOTIDE SEQUENCE [LARGE SCALE GENOMIC DNA]</scope>
    <source>
        <strain evidence="2">Soil9</strain>
    </source>
</reference>
<keyword evidence="1" id="KW-0472">Membrane</keyword>
<gene>
    <name evidence="2" type="ORF">SOIL9_58380</name>
</gene>
<name>A0A6P2CU15_9BACT</name>
<proteinExistence type="predicted"/>
<protein>
    <submittedName>
        <fullName evidence="2">Uncharacterized protein</fullName>
    </submittedName>
</protein>
<dbReference type="KEGG" id="gms:SOIL9_58380"/>
<sequence>MNRAWAIGVASAGLVLVGATCGCIRYGNRPSEWPVFGLILLGPYLLTATGYWLSPSGFDRLLGAIVVVTGAVLTGFVVNEMWPTLFGGEPAPAILSSVFVGMMVLMVQYPIGLGVALSGLTARRTGHQARRDAESL</sequence>
<organism evidence="2 3">
    <name type="scientific">Gemmata massiliana</name>
    <dbReference type="NCBI Taxonomy" id="1210884"/>
    <lineage>
        <taxon>Bacteria</taxon>
        <taxon>Pseudomonadati</taxon>
        <taxon>Planctomycetota</taxon>
        <taxon>Planctomycetia</taxon>
        <taxon>Gemmatales</taxon>
        <taxon>Gemmataceae</taxon>
        <taxon>Gemmata</taxon>
    </lineage>
</organism>
<feature type="transmembrane region" description="Helical" evidence="1">
    <location>
        <begin position="98"/>
        <end position="122"/>
    </location>
</feature>
<keyword evidence="3" id="KW-1185">Reference proteome</keyword>
<evidence type="ECO:0000256" key="1">
    <source>
        <dbReference type="SAM" id="Phobius"/>
    </source>
</evidence>
<dbReference type="EMBL" id="LR593886">
    <property type="protein sequence ID" value="VTR91876.1"/>
    <property type="molecule type" value="Genomic_DNA"/>
</dbReference>
<keyword evidence="1" id="KW-1133">Transmembrane helix</keyword>
<evidence type="ECO:0000313" key="3">
    <source>
        <dbReference type="Proteomes" id="UP000464178"/>
    </source>
</evidence>